<dbReference type="PANTHER" id="PTHR44051">
    <property type="entry name" value="GLUTATHIONE S-TRANSFERASE-RELATED"/>
    <property type="match status" value="1"/>
</dbReference>
<dbReference type="SUPFAM" id="SSF52833">
    <property type="entry name" value="Thioredoxin-like"/>
    <property type="match status" value="1"/>
</dbReference>
<keyword evidence="3" id="KW-1185">Reference proteome</keyword>
<dbReference type="PANTHER" id="PTHR44051:SF21">
    <property type="entry name" value="GLUTATHIONE S-TRANSFERASE FAMILY PROTEIN"/>
    <property type="match status" value="1"/>
</dbReference>
<organism evidence="2 3">
    <name type="scientific">Sphingopyxis lindanitolerans</name>
    <dbReference type="NCBI Taxonomy" id="2054227"/>
    <lineage>
        <taxon>Bacteria</taxon>
        <taxon>Pseudomonadati</taxon>
        <taxon>Pseudomonadota</taxon>
        <taxon>Alphaproteobacteria</taxon>
        <taxon>Sphingomonadales</taxon>
        <taxon>Sphingomonadaceae</taxon>
        <taxon>Sphingopyxis</taxon>
    </lineage>
</organism>
<dbReference type="PROSITE" id="PS50404">
    <property type="entry name" value="GST_NTER"/>
    <property type="match status" value="1"/>
</dbReference>
<dbReference type="InterPro" id="IPR036282">
    <property type="entry name" value="Glutathione-S-Trfase_C_sf"/>
</dbReference>
<name>A0A2S8B6L2_9SPHN</name>
<dbReference type="OrthoDB" id="9810080at2"/>
<dbReference type="RefSeq" id="WP_105998151.1">
    <property type="nucleotide sequence ID" value="NZ_CM009578.1"/>
</dbReference>
<dbReference type="InterPro" id="IPR036249">
    <property type="entry name" value="Thioredoxin-like_sf"/>
</dbReference>
<reference evidence="3" key="1">
    <citation type="submission" date="2017-11" db="EMBL/GenBank/DDBJ databases">
        <title>The complete genome sequence of Sphingopyxis pomeranensis sp. nov. strain WS5A3p.</title>
        <authorList>
            <person name="Kaminski M.A."/>
        </authorList>
    </citation>
    <scope>NUCLEOTIDE SEQUENCE [LARGE SCALE GENOMIC DNA]</scope>
    <source>
        <strain evidence="3">WS5A3p</strain>
    </source>
</reference>
<dbReference type="Proteomes" id="UP000238954">
    <property type="component" value="Chromosome"/>
</dbReference>
<dbReference type="Gene3D" id="3.40.30.10">
    <property type="entry name" value="Glutaredoxin"/>
    <property type="match status" value="1"/>
</dbReference>
<comment type="caution">
    <text evidence="2">The sequence shown here is derived from an EMBL/GenBank/DDBJ whole genome shotgun (WGS) entry which is preliminary data.</text>
</comment>
<dbReference type="AlphaFoldDB" id="A0A2S8B6L2"/>
<dbReference type="EMBL" id="PHFW01000002">
    <property type="protein sequence ID" value="PQM27889.1"/>
    <property type="molecule type" value="Genomic_DNA"/>
</dbReference>
<dbReference type="Pfam" id="PF13409">
    <property type="entry name" value="GST_N_2"/>
    <property type="match status" value="1"/>
</dbReference>
<gene>
    <name evidence="2" type="ORF">CVO77_04915</name>
</gene>
<sequence>MTTPNARPILYHCPDARSLRCLWAVEEAGIDVDLRVLKFPPRAFEPDYRAVNPLMTVPGWVEACPERLQGSRRGRLMTESAAICERIAEGTPLEVRRDEADYWDARNWLHRSDATLTFPLAIMIRYTRVEPEHRRLAQAVADYKAFFGGRAKSIEAALADGRDWLVAGRFTVVDIVIGYAAFLATTLGADDGLGEATRHWLARCMARDGFKAARRRQTIG</sequence>
<dbReference type="Gene3D" id="1.20.1050.10">
    <property type="match status" value="1"/>
</dbReference>
<dbReference type="CDD" id="cd03046">
    <property type="entry name" value="GST_N_GTT1_like"/>
    <property type="match status" value="1"/>
</dbReference>
<protein>
    <submittedName>
        <fullName evidence="2">Glutathione S-transferase</fullName>
    </submittedName>
</protein>
<evidence type="ECO:0000313" key="3">
    <source>
        <dbReference type="Proteomes" id="UP000238954"/>
    </source>
</evidence>
<accession>A0A2S8B6L2</accession>
<dbReference type="SUPFAM" id="SSF47616">
    <property type="entry name" value="GST C-terminal domain-like"/>
    <property type="match status" value="1"/>
</dbReference>
<proteinExistence type="predicted"/>
<feature type="domain" description="GST N-terminal" evidence="1">
    <location>
        <begin position="5"/>
        <end position="95"/>
    </location>
</feature>
<dbReference type="InterPro" id="IPR004045">
    <property type="entry name" value="Glutathione_S-Trfase_N"/>
</dbReference>
<evidence type="ECO:0000259" key="1">
    <source>
        <dbReference type="PROSITE" id="PS50404"/>
    </source>
</evidence>
<dbReference type="GO" id="GO:0016740">
    <property type="term" value="F:transferase activity"/>
    <property type="evidence" value="ECO:0007669"/>
    <property type="project" value="UniProtKB-KW"/>
</dbReference>
<keyword evidence="2" id="KW-0808">Transferase</keyword>
<evidence type="ECO:0000313" key="2">
    <source>
        <dbReference type="EMBL" id="PQM27889.1"/>
    </source>
</evidence>